<keyword evidence="2" id="KW-1185">Reference proteome</keyword>
<dbReference type="EMBL" id="BMME01000001">
    <property type="protein sequence ID" value="GGJ97819.1"/>
    <property type="molecule type" value="Genomic_DNA"/>
</dbReference>
<proteinExistence type="predicted"/>
<accession>A0ABQ2E626</accession>
<evidence type="ECO:0000313" key="1">
    <source>
        <dbReference type="EMBL" id="GGJ97819.1"/>
    </source>
</evidence>
<sequence>MTRLGSGSGSAADAAPDIARNMAAEIATTNVCCFIYTSLPIDEQVMPLRAHPPRGGARKRNLAPGNPGAVVRCVKGCRAAGPGGQRM</sequence>
<protein>
    <submittedName>
        <fullName evidence="1">Uncharacterized protein</fullName>
    </submittedName>
</protein>
<dbReference type="Proteomes" id="UP000599009">
    <property type="component" value="Unassembled WGS sequence"/>
</dbReference>
<evidence type="ECO:0000313" key="2">
    <source>
        <dbReference type="Proteomes" id="UP000599009"/>
    </source>
</evidence>
<gene>
    <name evidence="1" type="ORF">GCM10011394_03420</name>
</gene>
<name>A0ABQ2E626_9GAMM</name>
<organism evidence="1 2">
    <name type="scientific">Luteimonas terricola</name>
    <dbReference type="NCBI Taxonomy" id="645597"/>
    <lineage>
        <taxon>Bacteria</taxon>
        <taxon>Pseudomonadati</taxon>
        <taxon>Pseudomonadota</taxon>
        <taxon>Gammaproteobacteria</taxon>
        <taxon>Lysobacterales</taxon>
        <taxon>Lysobacteraceae</taxon>
        <taxon>Luteimonas</taxon>
    </lineage>
</organism>
<reference evidence="2" key="1">
    <citation type="journal article" date="2019" name="Int. J. Syst. Evol. Microbiol.">
        <title>The Global Catalogue of Microorganisms (GCM) 10K type strain sequencing project: providing services to taxonomists for standard genome sequencing and annotation.</title>
        <authorList>
            <consortium name="The Broad Institute Genomics Platform"/>
            <consortium name="The Broad Institute Genome Sequencing Center for Infectious Disease"/>
            <person name="Wu L."/>
            <person name="Ma J."/>
        </authorList>
    </citation>
    <scope>NUCLEOTIDE SEQUENCE [LARGE SCALE GENOMIC DNA]</scope>
    <source>
        <strain evidence="2">CGMCC 1.8985</strain>
    </source>
</reference>
<comment type="caution">
    <text evidence="1">The sequence shown here is derived from an EMBL/GenBank/DDBJ whole genome shotgun (WGS) entry which is preliminary data.</text>
</comment>